<dbReference type="SUPFAM" id="SSF56266">
    <property type="entry name" value="DmpA/ArgJ-like"/>
    <property type="match status" value="1"/>
</dbReference>
<dbReference type="Pfam" id="PF03576">
    <property type="entry name" value="Peptidase_S58"/>
    <property type="match status" value="1"/>
</dbReference>
<gene>
    <name evidence="2" type="ORF">FE839_05525</name>
</gene>
<organism evidence="2 3">
    <name type="scientific">Klebsiella indica</name>
    <dbReference type="NCBI Taxonomy" id="2582917"/>
    <lineage>
        <taxon>Bacteria</taxon>
        <taxon>Pseudomonadati</taxon>
        <taxon>Pseudomonadota</taxon>
        <taxon>Gammaproteobacteria</taxon>
        <taxon>Enterobacterales</taxon>
        <taxon>Enterobacteriaceae</taxon>
        <taxon>Klebsiella/Raoultella group</taxon>
        <taxon>Klebsiella</taxon>
    </lineage>
</organism>
<dbReference type="PANTHER" id="PTHR36512:SF3">
    <property type="entry name" value="BLR5678 PROTEIN"/>
    <property type="match status" value="1"/>
</dbReference>
<dbReference type="InterPro" id="IPR005321">
    <property type="entry name" value="Peptidase_S58_DmpA"/>
</dbReference>
<dbReference type="Proteomes" id="UP000307430">
    <property type="component" value="Unassembled WGS sequence"/>
</dbReference>
<reference evidence="2 3" key="1">
    <citation type="submission" date="2019-05" db="EMBL/GenBank/DDBJ databases">
        <title>Genome sequence of Klebsiella sp strain TOUT106.</title>
        <authorList>
            <person name="Rahi P."/>
            <person name="Chaudhari D."/>
        </authorList>
    </citation>
    <scope>NUCLEOTIDE SEQUENCE [LARGE SCALE GENOMIC DNA]</scope>
    <source>
        <strain evidence="2 3">TOUT106</strain>
    </source>
</reference>
<sequence>MTKVRARQLGLKFPGITGRYNAITDVEGVLVGYHTIDGVSRDGKRIKTGVTAILPRGYQSEPQPVWAGCHALNGNGEMTGGHWIRDGGYFVGPVCLTNTHSVGIVHHAAVRWIVEHYHNIWQLNHLWAMPVVAETYDGVINDINGLHITEEDALAALNSATGGILAEGNIGGGNGMICYGFKGGTGTASRRFTVEGKDYTLGALVQANYGQREWFELFGVPVGKLMPEIPSGLERERGSIITILATDAPLMPHQLQRLARRAGLGIAKSGSPGGNNSGDIFLAFSTANAAPLPQLAGMHQSFEYLNDECFDALYLAAVESTHEAVINAMLTAEDAVMQRPAGICKAIDAQVLYQLIKQMNPAAVEA</sequence>
<comment type="caution">
    <text evidence="2">The sequence shown here is derived from an EMBL/GenBank/DDBJ whole genome shotgun (WGS) entry which is preliminary data.</text>
</comment>
<dbReference type="EMBL" id="VCHQ01000006">
    <property type="protein sequence ID" value="TLV21982.1"/>
    <property type="molecule type" value="Genomic_DNA"/>
</dbReference>
<protein>
    <submittedName>
        <fullName evidence="2">P1 family peptidase</fullName>
    </submittedName>
</protein>
<evidence type="ECO:0000256" key="1">
    <source>
        <dbReference type="ARBA" id="ARBA00007068"/>
    </source>
</evidence>
<dbReference type="Gene3D" id="3.60.70.12">
    <property type="entry name" value="L-amino peptidase D-ALA esterase/amidase"/>
    <property type="match status" value="1"/>
</dbReference>
<dbReference type="InterPro" id="IPR016117">
    <property type="entry name" value="ArgJ-like_dom_sf"/>
</dbReference>
<dbReference type="RefSeq" id="WP_138359838.1">
    <property type="nucleotide sequence ID" value="NZ_VCHQ01000006.1"/>
</dbReference>
<evidence type="ECO:0000313" key="2">
    <source>
        <dbReference type="EMBL" id="TLV21982.1"/>
    </source>
</evidence>
<dbReference type="GO" id="GO:0004177">
    <property type="term" value="F:aminopeptidase activity"/>
    <property type="evidence" value="ECO:0007669"/>
    <property type="project" value="TreeGrafter"/>
</dbReference>
<dbReference type="AlphaFoldDB" id="A0A5R9LLU5"/>
<proteinExistence type="inferred from homology"/>
<dbReference type="PANTHER" id="PTHR36512">
    <property type="entry name" value="D-AMINOPEPTIDASE"/>
    <property type="match status" value="1"/>
</dbReference>
<comment type="similarity">
    <text evidence="1">Belongs to the peptidase S58 family.</text>
</comment>
<dbReference type="CDD" id="cd02253">
    <property type="entry name" value="DmpA"/>
    <property type="match status" value="1"/>
</dbReference>
<keyword evidence="3" id="KW-1185">Reference proteome</keyword>
<evidence type="ECO:0000313" key="3">
    <source>
        <dbReference type="Proteomes" id="UP000307430"/>
    </source>
</evidence>
<accession>A0A5R9LLU5</accession>
<name>A0A5R9LLU5_9ENTR</name>